<comment type="caution">
    <text evidence="5">The sequence shown here is derived from an EMBL/GenBank/DDBJ whole genome shotgun (WGS) entry which is preliminary data.</text>
</comment>
<dbReference type="InterPro" id="IPR045004">
    <property type="entry name" value="ECH_dom"/>
</dbReference>
<dbReference type="AlphaFoldDB" id="A0A7W9JKT1"/>
<evidence type="ECO:0000313" key="6">
    <source>
        <dbReference type="Proteomes" id="UP000567246"/>
    </source>
</evidence>
<dbReference type="RefSeq" id="WP_184172478.1">
    <property type="nucleotide sequence ID" value="NZ_BAABAG010000013.1"/>
</dbReference>
<organism evidence="5 6">
    <name type="scientific">Micrococcus endophyticus</name>
    <dbReference type="NCBI Taxonomy" id="455343"/>
    <lineage>
        <taxon>Bacteria</taxon>
        <taxon>Bacillati</taxon>
        <taxon>Actinomycetota</taxon>
        <taxon>Actinomycetes</taxon>
        <taxon>Micrococcales</taxon>
        <taxon>Micrococcaceae</taxon>
        <taxon>Micrococcus</taxon>
    </lineage>
</organism>
<evidence type="ECO:0000256" key="3">
    <source>
        <dbReference type="ARBA" id="ARBA00022801"/>
    </source>
</evidence>
<dbReference type="Pfam" id="PF16113">
    <property type="entry name" value="ECH_2"/>
    <property type="match status" value="1"/>
</dbReference>
<dbReference type="CDD" id="cd06558">
    <property type="entry name" value="crotonase-like"/>
    <property type="match status" value="1"/>
</dbReference>
<gene>
    <name evidence="5" type="ORF">HDA33_001651</name>
</gene>
<dbReference type="Gene3D" id="3.90.226.10">
    <property type="entry name" value="2-enoyl-CoA Hydratase, Chain A, domain 1"/>
    <property type="match status" value="1"/>
</dbReference>
<dbReference type="EC" id="3.1.2.4" evidence="2"/>
<accession>A0A7W9JKT1</accession>
<dbReference type="GO" id="GO:0003860">
    <property type="term" value="F:3-hydroxyisobutyryl-CoA hydrolase activity"/>
    <property type="evidence" value="ECO:0007669"/>
    <property type="project" value="UniProtKB-EC"/>
</dbReference>
<dbReference type="GO" id="GO:0006574">
    <property type="term" value="P:L-valine catabolic process"/>
    <property type="evidence" value="ECO:0007669"/>
    <property type="project" value="TreeGrafter"/>
</dbReference>
<dbReference type="GO" id="GO:0005829">
    <property type="term" value="C:cytosol"/>
    <property type="evidence" value="ECO:0007669"/>
    <property type="project" value="TreeGrafter"/>
</dbReference>
<comment type="catalytic activity">
    <reaction evidence="1">
        <text>3-hydroxy-2-methylpropanoyl-CoA + H2O = 3-hydroxy-2-methylpropanoate + CoA + H(+)</text>
        <dbReference type="Rhea" id="RHEA:20888"/>
        <dbReference type="ChEBI" id="CHEBI:11805"/>
        <dbReference type="ChEBI" id="CHEBI:15377"/>
        <dbReference type="ChEBI" id="CHEBI:15378"/>
        <dbReference type="ChEBI" id="CHEBI:57287"/>
        <dbReference type="ChEBI" id="CHEBI:57340"/>
        <dbReference type="EC" id="3.1.2.4"/>
    </reaction>
</comment>
<evidence type="ECO:0000256" key="1">
    <source>
        <dbReference type="ARBA" id="ARBA00001709"/>
    </source>
</evidence>
<evidence type="ECO:0000259" key="4">
    <source>
        <dbReference type="Pfam" id="PF16113"/>
    </source>
</evidence>
<evidence type="ECO:0000256" key="2">
    <source>
        <dbReference type="ARBA" id="ARBA00011915"/>
    </source>
</evidence>
<dbReference type="PANTHER" id="PTHR43176">
    <property type="entry name" value="3-HYDROXYISOBUTYRYL-COA HYDROLASE-RELATED"/>
    <property type="match status" value="1"/>
</dbReference>
<feature type="domain" description="Enoyl-CoA hydratase/isomerase" evidence="4">
    <location>
        <begin position="31"/>
        <end position="383"/>
    </location>
</feature>
<protein>
    <recommendedName>
        <fullName evidence="2">3-hydroxyisobutyryl-CoA hydrolase</fullName>
        <ecNumber evidence="2">3.1.2.4</ecNumber>
    </recommendedName>
</protein>
<dbReference type="PANTHER" id="PTHR43176:SF3">
    <property type="entry name" value="3-HYDROXYISOBUTYRYL-COA HYDROLASE, MITOCHONDRIAL"/>
    <property type="match status" value="1"/>
</dbReference>
<reference evidence="5 6" key="1">
    <citation type="submission" date="2020-08" db="EMBL/GenBank/DDBJ databases">
        <title>Sequencing the genomes of 1000 actinobacteria strains.</title>
        <authorList>
            <person name="Klenk H.-P."/>
        </authorList>
    </citation>
    <scope>NUCLEOTIDE SEQUENCE [LARGE SCALE GENOMIC DNA]</scope>
    <source>
        <strain evidence="5 6">DSM 17945</strain>
    </source>
</reference>
<dbReference type="Proteomes" id="UP000567246">
    <property type="component" value="Unassembled WGS sequence"/>
</dbReference>
<keyword evidence="6" id="KW-1185">Reference proteome</keyword>
<evidence type="ECO:0000313" key="5">
    <source>
        <dbReference type="EMBL" id="MBB5849087.1"/>
    </source>
</evidence>
<dbReference type="EMBL" id="JACHMW010000001">
    <property type="protein sequence ID" value="MBB5849087.1"/>
    <property type="molecule type" value="Genomic_DNA"/>
</dbReference>
<dbReference type="SUPFAM" id="SSF52096">
    <property type="entry name" value="ClpP/crotonase"/>
    <property type="match status" value="1"/>
</dbReference>
<keyword evidence="5" id="KW-0456">Lyase</keyword>
<name>A0A7W9JKT1_9MICC</name>
<dbReference type="InterPro" id="IPR032259">
    <property type="entry name" value="HIBYL-CoA-H"/>
</dbReference>
<dbReference type="GO" id="GO:0016829">
    <property type="term" value="F:lyase activity"/>
    <property type="evidence" value="ECO:0007669"/>
    <property type="project" value="UniProtKB-KW"/>
</dbReference>
<keyword evidence="3" id="KW-0378">Hydrolase</keyword>
<dbReference type="NCBIfam" id="NF004127">
    <property type="entry name" value="PRK05617.1"/>
    <property type="match status" value="1"/>
</dbReference>
<proteinExistence type="predicted"/>
<sequence>MSRTPTTTTAGAAGQDAPADDLLLEVRDGLGRITLNRPRALNALTHPMVQQIDEALVAWAADPAVRGVLIRGAGEKGLCAGGDVVSLHASITGGRFEEAAQFFRDEYRMNHRISGYPKPYVAFMDGIVLGGGMGVSVHGSHRVATERTRAGMPETAIGFTPDVGGSFHLARAPFHAGRHLAATSAHASGADAVALGLADAFVDSARLDELEQALAEALGGLGDAPEGDGARDEAAFAAADEVLARFAVAEADRPASALVSGREWIEDAYGRESAADVLAALDERAAGDGEHADAARAAAEAIRAKSPTAVTVAHEAQARLAAHGEDLTVAEALRQEFTVGAHLMRASDMPEGIRALLVDKDKDPKWSPARLEDVTADAVAAHFEPVPGVAPLELS</sequence>
<dbReference type="InterPro" id="IPR029045">
    <property type="entry name" value="ClpP/crotonase-like_dom_sf"/>
</dbReference>